<dbReference type="InterPro" id="IPR040213">
    <property type="entry name" value="GIR2-like"/>
</dbReference>
<evidence type="ECO:0000259" key="2">
    <source>
        <dbReference type="PROSITE" id="PS50908"/>
    </source>
</evidence>
<dbReference type="SMART" id="SM00591">
    <property type="entry name" value="RWD"/>
    <property type="match status" value="1"/>
</dbReference>
<dbReference type="EMBL" id="VICG01000011">
    <property type="protein sequence ID" value="KAA8567107.1"/>
    <property type="molecule type" value="Genomic_DNA"/>
</dbReference>
<dbReference type="PROSITE" id="PS50908">
    <property type="entry name" value="RWD"/>
    <property type="match status" value="1"/>
</dbReference>
<dbReference type="SUPFAM" id="SSF54495">
    <property type="entry name" value="UBC-like"/>
    <property type="match status" value="1"/>
</dbReference>
<dbReference type="InterPro" id="IPR016135">
    <property type="entry name" value="UBQ-conjugating_enzyme/RWD"/>
</dbReference>
<dbReference type="Pfam" id="PF05773">
    <property type="entry name" value="RWD"/>
    <property type="match status" value="1"/>
</dbReference>
<evidence type="ECO:0000256" key="1">
    <source>
        <dbReference type="SAM" id="Coils"/>
    </source>
</evidence>
<dbReference type="AlphaFoldDB" id="A0A5M9JEC4"/>
<feature type="domain" description="RWD" evidence="2">
    <location>
        <begin position="8"/>
        <end position="151"/>
    </location>
</feature>
<protein>
    <recommendedName>
        <fullName evidence="2">RWD domain-containing protein</fullName>
    </recommendedName>
</protein>
<name>A0A5M9JEC4_MONFR</name>
<dbReference type="VEuPathDB" id="FungiDB:MFRU_007g02110"/>
<dbReference type="Gene3D" id="3.10.110.10">
    <property type="entry name" value="Ubiquitin Conjugating Enzyme"/>
    <property type="match status" value="1"/>
</dbReference>
<dbReference type="PANTHER" id="PTHR12292">
    <property type="entry name" value="RWD DOMAIN-CONTAINING PROTEIN"/>
    <property type="match status" value="1"/>
</dbReference>
<proteinExistence type="predicted"/>
<feature type="coiled-coil region" evidence="1">
    <location>
        <begin position="141"/>
        <end position="219"/>
    </location>
</feature>
<sequence>MGREEQVEEREVLDSIFPEEIHGMFVLRTILVYESSKNPPLPPPQALLTLSQIYQRPKYRVSILLDVVNQDGDDSEPPIMLLQVKYPEEYPEEPPVLDLLPTPNAPVHPYFSVAADKEELLNGLSETIEENIGMAMVFTLVSTLKENAEQLIAQRQEAKEKEHEQKILAIEAEENKKFHGEPVTRESFMKWREGFQKEMEEIKVREEAEEEAAEKKKNKGKESVIALTGRQLWERGMAGKVEEDEDYDDVPIEAMRPSEARKRVGGFPKPTVHIEYNYVNGECHKSFYYLSLQQRFIR</sequence>
<organism evidence="3 4">
    <name type="scientific">Monilinia fructicola</name>
    <name type="common">Brown rot fungus</name>
    <name type="synonym">Ciboria fructicola</name>
    <dbReference type="NCBI Taxonomy" id="38448"/>
    <lineage>
        <taxon>Eukaryota</taxon>
        <taxon>Fungi</taxon>
        <taxon>Dikarya</taxon>
        <taxon>Ascomycota</taxon>
        <taxon>Pezizomycotina</taxon>
        <taxon>Leotiomycetes</taxon>
        <taxon>Helotiales</taxon>
        <taxon>Sclerotiniaceae</taxon>
        <taxon>Monilinia</taxon>
    </lineage>
</organism>
<keyword evidence="1" id="KW-0175">Coiled coil</keyword>
<reference evidence="3 4" key="1">
    <citation type="submission" date="2019-06" db="EMBL/GenBank/DDBJ databases">
        <title>Genome Sequence of the Brown Rot Fungal Pathogen Monilinia fructicola.</title>
        <authorList>
            <person name="De Miccolis Angelini R.M."/>
            <person name="Landi L."/>
            <person name="Abate D."/>
            <person name="Pollastro S."/>
            <person name="Romanazzi G."/>
            <person name="Faretra F."/>
        </authorList>
    </citation>
    <scope>NUCLEOTIDE SEQUENCE [LARGE SCALE GENOMIC DNA]</scope>
    <source>
        <strain evidence="3 4">Mfrc123</strain>
    </source>
</reference>
<comment type="caution">
    <text evidence="3">The sequence shown here is derived from an EMBL/GenBank/DDBJ whole genome shotgun (WGS) entry which is preliminary data.</text>
</comment>
<evidence type="ECO:0000313" key="4">
    <source>
        <dbReference type="Proteomes" id="UP000322873"/>
    </source>
</evidence>
<gene>
    <name evidence="3" type="ORF">EYC84_010175</name>
</gene>
<evidence type="ECO:0000313" key="3">
    <source>
        <dbReference type="EMBL" id="KAA8567107.1"/>
    </source>
</evidence>
<accession>A0A5M9JEC4</accession>
<dbReference type="Proteomes" id="UP000322873">
    <property type="component" value="Unassembled WGS sequence"/>
</dbReference>
<dbReference type="InterPro" id="IPR006575">
    <property type="entry name" value="RWD_dom"/>
</dbReference>
<keyword evidence="4" id="KW-1185">Reference proteome</keyword>